<proteinExistence type="predicted"/>
<sequence length="83" mass="9707">MTLFSRRISSLDGYSCADDQPARLQSRSVWRAKNALHAIPVSTKRVFKQQRDGLARLMGKDDPDERMLRQITVIEYKYMSSEW</sequence>
<dbReference type="GeneID" id="95989305"/>
<protein>
    <submittedName>
        <fullName evidence="1">Uncharacterized protein</fullName>
    </submittedName>
</protein>
<organism evidence="1 2">
    <name type="scientific">Vanrija albida</name>
    <dbReference type="NCBI Taxonomy" id="181172"/>
    <lineage>
        <taxon>Eukaryota</taxon>
        <taxon>Fungi</taxon>
        <taxon>Dikarya</taxon>
        <taxon>Basidiomycota</taxon>
        <taxon>Agaricomycotina</taxon>
        <taxon>Tremellomycetes</taxon>
        <taxon>Trichosporonales</taxon>
        <taxon>Trichosporonaceae</taxon>
        <taxon>Vanrija</taxon>
    </lineage>
</organism>
<accession>A0ABR3PVT7</accession>
<evidence type="ECO:0000313" key="1">
    <source>
        <dbReference type="EMBL" id="KAL1406556.1"/>
    </source>
</evidence>
<comment type="caution">
    <text evidence="1">The sequence shown here is derived from an EMBL/GenBank/DDBJ whole genome shotgun (WGS) entry which is preliminary data.</text>
</comment>
<dbReference type="RefSeq" id="XP_069206500.1">
    <property type="nucleotide sequence ID" value="XM_069356659.1"/>
</dbReference>
<keyword evidence="2" id="KW-1185">Reference proteome</keyword>
<evidence type="ECO:0000313" key="2">
    <source>
        <dbReference type="Proteomes" id="UP001565368"/>
    </source>
</evidence>
<name>A0ABR3PVT7_9TREE</name>
<gene>
    <name evidence="1" type="ORF">Q8F55_008262</name>
</gene>
<dbReference type="EMBL" id="JBBXJM010000006">
    <property type="protein sequence ID" value="KAL1406556.1"/>
    <property type="molecule type" value="Genomic_DNA"/>
</dbReference>
<reference evidence="1 2" key="1">
    <citation type="submission" date="2023-08" db="EMBL/GenBank/DDBJ databases">
        <title>Annotated Genome Sequence of Vanrija albida AlHP1.</title>
        <authorList>
            <person name="Herzog R."/>
        </authorList>
    </citation>
    <scope>NUCLEOTIDE SEQUENCE [LARGE SCALE GENOMIC DNA]</scope>
    <source>
        <strain evidence="1 2">AlHP1</strain>
    </source>
</reference>
<dbReference type="Proteomes" id="UP001565368">
    <property type="component" value="Unassembled WGS sequence"/>
</dbReference>